<dbReference type="SUPFAM" id="SSF51445">
    <property type="entry name" value="(Trans)glycosidases"/>
    <property type="match status" value="1"/>
</dbReference>
<dbReference type="Pfam" id="PF22848">
    <property type="entry name" value="ASD1_dom"/>
    <property type="match status" value="1"/>
</dbReference>
<proteinExistence type="inferred from homology"/>
<feature type="domain" description="Alpha-L-arabinofuranosidase C-terminal" evidence="8">
    <location>
        <begin position="290"/>
        <end position="498"/>
    </location>
</feature>
<dbReference type="GO" id="GO:0000272">
    <property type="term" value="P:polysaccharide catabolic process"/>
    <property type="evidence" value="ECO:0007669"/>
    <property type="project" value="TreeGrafter"/>
</dbReference>
<dbReference type="AlphaFoldDB" id="A0A543GBK8"/>
<dbReference type="EC" id="3.2.1.55" evidence="4"/>
<dbReference type="GO" id="GO:0046373">
    <property type="term" value="P:L-arabinose metabolic process"/>
    <property type="evidence" value="ECO:0007669"/>
    <property type="project" value="InterPro"/>
</dbReference>
<keyword evidence="7" id="KW-0326">Glycosidase</keyword>
<evidence type="ECO:0000256" key="1">
    <source>
        <dbReference type="ARBA" id="ARBA00001462"/>
    </source>
</evidence>
<dbReference type="InterPro" id="IPR017853">
    <property type="entry name" value="GH"/>
</dbReference>
<evidence type="ECO:0000256" key="7">
    <source>
        <dbReference type="ARBA" id="ARBA00023295"/>
    </source>
</evidence>
<reference evidence="9 10" key="1">
    <citation type="submission" date="2019-06" db="EMBL/GenBank/DDBJ databases">
        <title>Sequencing the genomes of 1000 actinobacteria strains.</title>
        <authorList>
            <person name="Klenk H.-P."/>
        </authorList>
    </citation>
    <scope>NUCLEOTIDE SEQUENCE [LARGE SCALE GENOMIC DNA]</scope>
    <source>
        <strain evidence="9 10">DSM 45511</strain>
    </source>
</reference>
<comment type="catalytic activity">
    <reaction evidence="1">
        <text>Hydrolysis of terminal non-reducing alpha-L-arabinofuranoside residues in alpha-L-arabinosides.</text>
        <dbReference type="EC" id="3.2.1.55"/>
    </reaction>
</comment>
<dbReference type="PANTHER" id="PTHR43576">
    <property type="entry name" value="ALPHA-L-ARABINOFURANOSIDASE C-RELATED"/>
    <property type="match status" value="1"/>
</dbReference>
<evidence type="ECO:0000259" key="8">
    <source>
        <dbReference type="SMART" id="SM00813"/>
    </source>
</evidence>
<dbReference type="SMART" id="SM00813">
    <property type="entry name" value="Alpha-L-AF_C"/>
    <property type="match status" value="1"/>
</dbReference>
<dbReference type="InterPro" id="IPR055235">
    <property type="entry name" value="ASD1_cat"/>
</dbReference>
<keyword evidence="5" id="KW-0378">Hydrolase</keyword>
<dbReference type="PANTHER" id="PTHR43576:SF3">
    <property type="entry name" value="ALPHA-L-ARABINOFURANOSIDASE C"/>
    <property type="match status" value="1"/>
</dbReference>
<evidence type="ECO:0000256" key="3">
    <source>
        <dbReference type="ARBA" id="ARBA00011165"/>
    </source>
</evidence>
<evidence type="ECO:0000256" key="2">
    <source>
        <dbReference type="ARBA" id="ARBA00007186"/>
    </source>
</evidence>
<dbReference type="EMBL" id="VFPH01000001">
    <property type="protein sequence ID" value="TQM43461.1"/>
    <property type="molecule type" value="Genomic_DNA"/>
</dbReference>
<dbReference type="SUPFAM" id="SSF51011">
    <property type="entry name" value="Glycosyl hydrolase domain"/>
    <property type="match status" value="1"/>
</dbReference>
<keyword evidence="6" id="KW-0119">Carbohydrate metabolism</keyword>
<gene>
    <name evidence="9" type="ORF">FB388_0807</name>
</gene>
<name>A0A543GBK8_9PSEU</name>
<evidence type="ECO:0000313" key="10">
    <source>
        <dbReference type="Proteomes" id="UP000319818"/>
    </source>
</evidence>
<dbReference type="GO" id="GO:0046556">
    <property type="term" value="F:alpha-L-arabinofuranosidase activity"/>
    <property type="evidence" value="ECO:0007669"/>
    <property type="project" value="UniProtKB-EC"/>
</dbReference>
<keyword evidence="10" id="KW-1185">Reference proteome</keyword>
<dbReference type="InterPro" id="IPR010720">
    <property type="entry name" value="Alpha-L-AF_C"/>
</dbReference>
<dbReference type="InterPro" id="IPR013780">
    <property type="entry name" value="Glyco_hydro_b"/>
</dbReference>
<evidence type="ECO:0000256" key="5">
    <source>
        <dbReference type="ARBA" id="ARBA00022801"/>
    </source>
</evidence>
<protein>
    <recommendedName>
        <fullName evidence="4">non-reducing end alpha-L-arabinofuranosidase</fullName>
        <ecNumber evidence="4">3.2.1.55</ecNumber>
    </recommendedName>
</protein>
<dbReference type="OrthoDB" id="9758333at2"/>
<evidence type="ECO:0000256" key="6">
    <source>
        <dbReference type="ARBA" id="ARBA00023277"/>
    </source>
</evidence>
<dbReference type="Pfam" id="PF06964">
    <property type="entry name" value="Alpha-L-AF_C"/>
    <property type="match status" value="1"/>
</dbReference>
<dbReference type="Proteomes" id="UP000319818">
    <property type="component" value="Unassembled WGS sequence"/>
</dbReference>
<evidence type="ECO:0000256" key="4">
    <source>
        <dbReference type="ARBA" id="ARBA00012670"/>
    </source>
</evidence>
<sequence length="507" mass="56482">MPRARLTIDPDFTIAPVPRRLFGSFVEHMGRCVYTGIYEPGHPKADADGLRTDVLDLVRELGPTVVRYPGGNFVSGYYWEDGVGPKEQRPRRLDRAWRSIETNEFGLGEFARWAKAAGTEPMMAINLGTRGIQEACDILEYANHPGGTKYSDLRRAHGNADPFDIKLWCLGNEMDGPWQVGHKTAAEYGRLAAETARAMRLVDPTIELVACGSSNRHMPTFGEWERVVLEETYDQVDYISAHAYYQEHDHPGDFLACARDMDLFIESVVATADAVRARGKHRKHIDISFDEWNVWYQTRHRESAIAKGESEWEVAPRVIEDEYSITDAVVVGTLLNSLLRHGDRVTVACQAQLVNVIGLLRSEPGGPAWKQTIAHPFEQVRRRAAGEILDVRVRSDRYETPRFGDVDLVDASGTWDAENGVVALFLANRDQTEAATVEVGVRGFGELRVQHAAVLAAAEGQDRHTNNDEQHPDRVGLRPLDGVEVADGQATVTLPPLSWAVVQLARA</sequence>
<organism evidence="9 10">
    <name type="scientific">Pseudonocardia cypriaca</name>
    <dbReference type="NCBI Taxonomy" id="882449"/>
    <lineage>
        <taxon>Bacteria</taxon>
        <taxon>Bacillati</taxon>
        <taxon>Actinomycetota</taxon>
        <taxon>Actinomycetes</taxon>
        <taxon>Pseudonocardiales</taxon>
        <taxon>Pseudonocardiaceae</taxon>
        <taxon>Pseudonocardia</taxon>
    </lineage>
</organism>
<comment type="caution">
    <text evidence="9">The sequence shown here is derived from an EMBL/GenBank/DDBJ whole genome shotgun (WGS) entry which is preliminary data.</text>
</comment>
<dbReference type="Gene3D" id="2.60.40.1180">
    <property type="entry name" value="Golgi alpha-mannosidase II"/>
    <property type="match status" value="1"/>
</dbReference>
<evidence type="ECO:0000313" key="9">
    <source>
        <dbReference type="EMBL" id="TQM43461.1"/>
    </source>
</evidence>
<accession>A0A543GBK8</accession>
<comment type="subunit">
    <text evidence="3">Homohexamer; trimer of dimers.</text>
</comment>
<dbReference type="Gene3D" id="3.20.20.80">
    <property type="entry name" value="Glycosidases"/>
    <property type="match status" value="1"/>
</dbReference>
<dbReference type="RefSeq" id="WP_142097022.1">
    <property type="nucleotide sequence ID" value="NZ_VFPH01000001.1"/>
</dbReference>
<comment type="similarity">
    <text evidence="2">Belongs to the glycosyl hydrolase 51 family.</text>
</comment>